<dbReference type="OrthoDB" id="123307at2"/>
<dbReference type="SUPFAM" id="SSF160904">
    <property type="entry name" value="Jann2411-like"/>
    <property type="match status" value="1"/>
</dbReference>
<keyword evidence="3" id="KW-1185">Reference proteome</keyword>
<dbReference type="InterPro" id="IPR010852">
    <property type="entry name" value="ABATE"/>
</dbReference>
<dbReference type="RefSeq" id="WP_121688413.1">
    <property type="nucleotide sequence ID" value="NZ_RCUY01000005.1"/>
</dbReference>
<dbReference type="AlphaFoldDB" id="A0A3L7AT40"/>
<dbReference type="Proteomes" id="UP000269438">
    <property type="component" value="Unassembled WGS sequence"/>
</dbReference>
<feature type="domain" description="Zinc finger CGNR" evidence="1">
    <location>
        <begin position="145"/>
        <end position="188"/>
    </location>
</feature>
<proteinExistence type="predicted"/>
<sequence length="201" mass="21237">MGTTSERYGVITGPDDAGAIQDLLNTFANGRSGKPDLLAADDVAAHWWSERFGSLGLAQNGVPGGSSRLRALRDALRAALTEGGVVPGVETAAEVSGGDVRTVLDMSLRADGTVAPTPAGTGWDAALAEVLLWAYRSQLQGTWPRLKVCRNPECEVAFYDRSRNSSGVWHDALVCGNVANLRASRARKRERAEVAASESGN</sequence>
<dbReference type="InterPro" id="IPR021005">
    <property type="entry name" value="Znf_CGNR"/>
</dbReference>
<gene>
    <name evidence="2" type="ORF">D9V34_08700</name>
</gene>
<evidence type="ECO:0000313" key="2">
    <source>
        <dbReference type="EMBL" id="RLP83294.1"/>
    </source>
</evidence>
<dbReference type="Gene3D" id="1.10.3300.10">
    <property type="entry name" value="Jann2411-like domain"/>
    <property type="match status" value="1"/>
</dbReference>
<dbReference type="EMBL" id="RCUY01000005">
    <property type="protein sequence ID" value="RLP83294.1"/>
    <property type="molecule type" value="Genomic_DNA"/>
</dbReference>
<dbReference type="PANTHER" id="PTHR35525:SF3">
    <property type="entry name" value="BLL6575 PROTEIN"/>
    <property type="match status" value="1"/>
</dbReference>
<dbReference type="PANTHER" id="PTHR35525">
    <property type="entry name" value="BLL6575 PROTEIN"/>
    <property type="match status" value="1"/>
</dbReference>
<protein>
    <submittedName>
        <fullName evidence="2">CGNR zinc finger domain-containing protein</fullName>
    </submittedName>
</protein>
<reference evidence="2 3" key="1">
    <citation type="submission" date="2018-10" db="EMBL/GenBank/DDBJ databases">
        <authorList>
            <person name="Li J."/>
        </authorList>
    </citation>
    <scope>NUCLEOTIDE SEQUENCE [LARGE SCALE GENOMIC DNA]</scope>
    <source>
        <strain evidence="2 3">JCM 11654</strain>
    </source>
</reference>
<accession>A0A3L7AT40</accession>
<organism evidence="2 3">
    <name type="scientific">Mycetocola lacteus</name>
    <dbReference type="NCBI Taxonomy" id="76637"/>
    <lineage>
        <taxon>Bacteria</taxon>
        <taxon>Bacillati</taxon>
        <taxon>Actinomycetota</taxon>
        <taxon>Actinomycetes</taxon>
        <taxon>Micrococcales</taxon>
        <taxon>Microbacteriaceae</taxon>
        <taxon>Mycetocola</taxon>
    </lineage>
</organism>
<comment type="caution">
    <text evidence="2">The sequence shown here is derived from an EMBL/GenBank/DDBJ whole genome shotgun (WGS) entry which is preliminary data.</text>
</comment>
<evidence type="ECO:0000259" key="1">
    <source>
        <dbReference type="Pfam" id="PF11706"/>
    </source>
</evidence>
<dbReference type="Pfam" id="PF11706">
    <property type="entry name" value="zf-CGNR"/>
    <property type="match status" value="1"/>
</dbReference>
<dbReference type="InterPro" id="IPR023286">
    <property type="entry name" value="ABATE_dom_sf"/>
</dbReference>
<name>A0A3L7AT40_9MICO</name>
<evidence type="ECO:0000313" key="3">
    <source>
        <dbReference type="Proteomes" id="UP000269438"/>
    </source>
</evidence>